<keyword evidence="1" id="KW-0812">Transmembrane</keyword>
<gene>
    <name evidence="2" type="ORF">FJR47_02760</name>
</gene>
<evidence type="ECO:0000313" key="3">
    <source>
        <dbReference type="Proteomes" id="UP000326061"/>
    </source>
</evidence>
<accession>A0AAJ4A2V1</accession>
<dbReference type="AlphaFoldDB" id="A0AAJ4A2V1"/>
<keyword evidence="3" id="KW-1185">Reference proteome</keyword>
<dbReference type="EMBL" id="CP041166">
    <property type="protein sequence ID" value="QFR42887.1"/>
    <property type="molecule type" value="Genomic_DNA"/>
</dbReference>
<keyword evidence="1" id="KW-0472">Membrane</keyword>
<organism evidence="2 3">
    <name type="scientific">Sulfurimonas xiamenensis</name>
    <dbReference type="NCBI Taxonomy" id="2590021"/>
    <lineage>
        <taxon>Bacteria</taxon>
        <taxon>Pseudomonadati</taxon>
        <taxon>Campylobacterota</taxon>
        <taxon>Epsilonproteobacteria</taxon>
        <taxon>Campylobacterales</taxon>
        <taxon>Sulfurimonadaceae</taxon>
        <taxon>Sulfurimonas</taxon>
    </lineage>
</organism>
<protein>
    <submittedName>
        <fullName evidence="2">Uncharacterized protein</fullName>
    </submittedName>
</protein>
<evidence type="ECO:0000313" key="2">
    <source>
        <dbReference type="EMBL" id="QFR42887.1"/>
    </source>
</evidence>
<proteinExistence type="predicted"/>
<dbReference type="Proteomes" id="UP000326061">
    <property type="component" value="Chromosome"/>
</dbReference>
<dbReference type="KEGG" id="suln:FJR47_02760"/>
<sequence length="121" mass="14116">MSMLKMIFYKKPFIVIALLIILSIFKPFTVFKYSSAEINEYNNQLLFQKLQDGSFSDKAKSIIASQNIKATTPSKIISADKLREYQQMLRYNHYYQDFILLLLIGHITFAFLIIYSRANNG</sequence>
<dbReference type="RefSeq" id="WP_152298950.1">
    <property type="nucleotide sequence ID" value="NZ_CP041166.1"/>
</dbReference>
<evidence type="ECO:0000256" key="1">
    <source>
        <dbReference type="SAM" id="Phobius"/>
    </source>
</evidence>
<feature type="transmembrane region" description="Helical" evidence="1">
    <location>
        <begin position="98"/>
        <end position="115"/>
    </location>
</feature>
<reference evidence="3" key="1">
    <citation type="submission" date="2019-06" db="EMBL/GenBank/DDBJ databases">
        <title>Sulfurimonas gotlandica sp. nov., a chemoautotrophic and psychrotolerant epsilonproteobacterium isolated from a pelagic redoxcline, and an emended description of the genus Sulfurimonas.</title>
        <authorList>
            <person name="Wang S."/>
            <person name="Jiang L."/>
            <person name="Shao Z."/>
        </authorList>
    </citation>
    <scope>NUCLEOTIDE SEQUENCE [LARGE SCALE GENOMIC DNA]</scope>
    <source>
        <strain evidence="3">1-1N</strain>
    </source>
</reference>
<name>A0AAJ4A2V1_9BACT</name>
<keyword evidence="1" id="KW-1133">Transmembrane helix</keyword>